<keyword evidence="3" id="KW-1185">Reference proteome</keyword>
<comment type="caution">
    <text evidence="2">The sequence shown here is derived from an EMBL/GenBank/DDBJ whole genome shotgun (WGS) entry which is preliminary data.</text>
</comment>
<dbReference type="PANTHER" id="PTHR34474">
    <property type="entry name" value="SIGNAL TRANSDUCTION PROTEIN TRAP"/>
    <property type="match status" value="1"/>
</dbReference>
<dbReference type="Pfam" id="PF03992">
    <property type="entry name" value="ABM"/>
    <property type="match status" value="1"/>
</dbReference>
<protein>
    <submittedName>
        <fullName evidence="2">Antibiotic biosynthesis monooxygenase</fullName>
    </submittedName>
</protein>
<organism evidence="2 3">
    <name type="scientific">Thermoactinomyces daqus</name>
    <dbReference type="NCBI Taxonomy" id="1329516"/>
    <lineage>
        <taxon>Bacteria</taxon>
        <taxon>Bacillati</taxon>
        <taxon>Bacillota</taxon>
        <taxon>Bacilli</taxon>
        <taxon>Bacillales</taxon>
        <taxon>Thermoactinomycetaceae</taxon>
        <taxon>Thermoactinomyces</taxon>
    </lineage>
</organism>
<dbReference type="InterPro" id="IPR050404">
    <property type="entry name" value="Heme-degrading_MO"/>
</dbReference>
<dbReference type="PANTHER" id="PTHR34474:SF2">
    <property type="entry name" value="SIGNAL TRANSDUCTION PROTEIN TRAP"/>
    <property type="match status" value="1"/>
</dbReference>
<dbReference type="Proteomes" id="UP000530514">
    <property type="component" value="Unassembled WGS sequence"/>
</dbReference>
<dbReference type="AlphaFoldDB" id="A0A7W1XCH6"/>
<dbReference type="GO" id="GO:0004497">
    <property type="term" value="F:monooxygenase activity"/>
    <property type="evidence" value="ECO:0007669"/>
    <property type="project" value="UniProtKB-KW"/>
</dbReference>
<evidence type="ECO:0000313" key="2">
    <source>
        <dbReference type="EMBL" id="MBA4544129.1"/>
    </source>
</evidence>
<sequence length="95" mass="10774">MYQVNNRIEITSPEHLQTLKERFANAPQSMTRVPGFVSFRLLEAEDGSHVIAETVFASKEDFLAWIESDHFKHAHGGRSGDPGRPELARYYVAIT</sequence>
<dbReference type="OrthoDB" id="384737at2"/>
<proteinExistence type="predicted"/>
<accession>A0A7W1XCH6</accession>
<evidence type="ECO:0000259" key="1">
    <source>
        <dbReference type="PROSITE" id="PS51725"/>
    </source>
</evidence>
<reference evidence="2 3" key="1">
    <citation type="submission" date="2020-07" db="EMBL/GenBank/DDBJ databases">
        <authorList>
            <person name="Feng H."/>
        </authorList>
    </citation>
    <scope>NUCLEOTIDE SEQUENCE [LARGE SCALE GENOMIC DNA]</scope>
    <source>
        <strain evidence="3">s-11</strain>
    </source>
</reference>
<dbReference type="InterPro" id="IPR007138">
    <property type="entry name" value="ABM_dom"/>
</dbReference>
<evidence type="ECO:0000313" key="3">
    <source>
        <dbReference type="Proteomes" id="UP000530514"/>
    </source>
</evidence>
<keyword evidence="2" id="KW-0560">Oxidoreductase</keyword>
<dbReference type="SUPFAM" id="SSF54909">
    <property type="entry name" value="Dimeric alpha+beta barrel"/>
    <property type="match status" value="1"/>
</dbReference>
<dbReference type="Gene3D" id="3.30.70.100">
    <property type="match status" value="1"/>
</dbReference>
<dbReference type="PROSITE" id="PS51725">
    <property type="entry name" value="ABM"/>
    <property type="match status" value="1"/>
</dbReference>
<dbReference type="InterPro" id="IPR011008">
    <property type="entry name" value="Dimeric_a/b-barrel"/>
</dbReference>
<keyword evidence="2" id="KW-0503">Monooxygenase</keyword>
<dbReference type="EMBL" id="JACEIP010000029">
    <property type="protein sequence ID" value="MBA4544129.1"/>
    <property type="molecule type" value="Genomic_DNA"/>
</dbReference>
<gene>
    <name evidence="2" type="ORF">H1164_14745</name>
</gene>
<feature type="domain" description="ABM" evidence="1">
    <location>
        <begin position="2"/>
        <end position="92"/>
    </location>
</feature>
<name>A0A7W1XCH6_9BACL</name>
<dbReference type="RefSeq" id="WP_033101982.1">
    <property type="nucleotide sequence ID" value="NZ_JACEIP010000029.1"/>
</dbReference>